<dbReference type="Proteomes" id="UP000836841">
    <property type="component" value="Chromosome 3"/>
</dbReference>
<name>A0AAU9S0A1_THLAR</name>
<protein>
    <recommendedName>
        <fullName evidence="2">DUF1985 domain-containing protein</fullName>
    </recommendedName>
</protein>
<reference evidence="3 4" key="1">
    <citation type="submission" date="2022-03" db="EMBL/GenBank/DDBJ databases">
        <authorList>
            <person name="Nunn A."/>
            <person name="Chopra R."/>
            <person name="Nunn A."/>
            <person name="Contreras Garrido A."/>
        </authorList>
    </citation>
    <scope>NUCLEOTIDE SEQUENCE [LARGE SCALE GENOMIC DNA]</scope>
</reference>
<dbReference type="PANTHER" id="PTHR48449">
    <property type="entry name" value="DUF1985 DOMAIN-CONTAINING PROTEIN"/>
    <property type="match status" value="1"/>
</dbReference>
<organism evidence="3 4">
    <name type="scientific">Thlaspi arvense</name>
    <name type="common">Field penny-cress</name>
    <dbReference type="NCBI Taxonomy" id="13288"/>
    <lineage>
        <taxon>Eukaryota</taxon>
        <taxon>Viridiplantae</taxon>
        <taxon>Streptophyta</taxon>
        <taxon>Embryophyta</taxon>
        <taxon>Tracheophyta</taxon>
        <taxon>Spermatophyta</taxon>
        <taxon>Magnoliopsida</taxon>
        <taxon>eudicotyledons</taxon>
        <taxon>Gunneridae</taxon>
        <taxon>Pentapetalae</taxon>
        <taxon>rosids</taxon>
        <taxon>malvids</taxon>
        <taxon>Brassicales</taxon>
        <taxon>Brassicaceae</taxon>
        <taxon>Thlaspideae</taxon>
        <taxon>Thlaspi</taxon>
    </lineage>
</organism>
<accession>A0AAU9S0A1</accession>
<feature type="domain" description="DUF1985" evidence="2">
    <location>
        <begin position="80"/>
        <end position="211"/>
    </location>
</feature>
<feature type="region of interest" description="Disordered" evidence="1">
    <location>
        <begin position="411"/>
        <end position="511"/>
    </location>
</feature>
<evidence type="ECO:0000259" key="2">
    <source>
        <dbReference type="Pfam" id="PF09331"/>
    </source>
</evidence>
<dbReference type="PANTHER" id="PTHR48449:SF1">
    <property type="entry name" value="DUF1985 DOMAIN-CONTAINING PROTEIN"/>
    <property type="match status" value="1"/>
</dbReference>
<dbReference type="Pfam" id="PF09331">
    <property type="entry name" value="DUF1985"/>
    <property type="match status" value="1"/>
</dbReference>
<dbReference type="AlphaFoldDB" id="A0AAU9S0A1"/>
<sequence>MFMNNMEDSQPSTLIALPKLHYKFGKEPRKKRPLTNTRKHHSLSKSKKYWGKIRNSFLGPLLKLSSKKMLMSGKMIHVFLTRSLITKKNNEPWFHFGSHPLRFSIREFHMVTGLKCSIWTPQAAPEASVYDWDDLKAESHSTEDLIDKMLRAEKDAYDEKFSLGMLVLIESLLFGRYKEYKFPRSFIERAQDMSTLMNYHWGREAYELLLTSIKSRVPSHLDKAKYVLHGYPFAFHLWLLESVPMLQTAFSTVSNNISSSAFLCEKYLYTISPSINQVLTIEGSPDMKVIFKLPAISGDTENTVCIEDEDDPDLEKLAEILTRGYSLSLEDWINKKLDLVDALETIGLNYVIVHNAETFEALSSAFNTRAEIPSSSHSTIMAKLDNIILMVKEKEKLGIDWEYEVTKSEGGYQRTPVHKGSSATVVADDVESTEEDDSTEDENMDDTQVEDSQPTEEIPQGATHELESHASEGDQKQALTQAENSQTTISEGTPTQEISTTQEIPEAEGDP</sequence>
<feature type="compositionally biased region" description="Polar residues" evidence="1">
    <location>
        <begin position="477"/>
        <end position="503"/>
    </location>
</feature>
<gene>
    <name evidence="3" type="ORF">TAV2_LOCUS9022</name>
</gene>
<dbReference type="EMBL" id="OU466859">
    <property type="protein sequence ID" value="CAH2053020.1"/>
    <property type="molecule type" value="Genomic_DNA"/>
</dbReference>
<evidence type="ECO:0000313" key="4">
    <source>
        <dbReference type="Proteomes" id="UP000836841"/>
    </source>
</evidence>
<keyword evidence="4" id="KW-1185">Reference proteome</keyword>
<proteinExistence type="predicted"/>
<feature type="compositionally biased region" description="Acidic residues" evidence="1">
    <location>
        <begin position="428"/>
        <end position="449"/>
    </location>
</feature>
<evidence type="ECO:0000313" key="3">
    <source>
        <dbReference type="EMBL" id="CAH2053020.1"/>
    </source>
</evidence>
<evidence type="ECO:0000256" key="1">
    <source>
        <dbReference type="SAM" id="MobiDB-lite"/>
    </source>
</evidence>
<feature type="compositionally biased region" description="Basic and acidic residues" evidence="1">
    <location>
        <begin position="464"/>
        <end position="475"/>
    </location>
</feature>
<dbReference type="InterPro" id="IPR015410">
    <property type="entry name" value="DUF1985"/>
</dbReference>